<dbReference type="AlphaFoldDB" id="A0A918FDJ5"/>
<dbReference type="RefSeq" id="WP_189092869.1">
    <property type="nucleotide sequence ID" value="NZ_BMQL01000048.1"/>
</dbReference>
<keyword evidence="1" id="KW-1133">Transmembrane helix</keyword>
<gene>
    <name evidence="2" type="ORF">GCM10008957_46180</name>
</gene>
<accession>A0A918FDJ5</accession>
<keyword evidence="1" id="KW-0812">Transmembrane</keyword>
<evidence type="ECO:0000313" key="2">
    <source>
        <dbReference type="EMBL" id="GGR30071.1"/>
    </source>
</evidence>
<keyword evidence="1" id="KW-0472">Membrane</keyword>
<reference evidence="2" key="2">
    <citation type="submission" date="2020-09" db="EMBL/GenBank/DDBJ databases">
        <authorList>
            <person name="Sun Q."/>
            <person name="Ohkuma M."/>
        </authorList>
    </citation>
    <scope>NUCLEOTIDE SEQUENCE</scope>
    <source>
        <strain evidence="2">JCM 31311</strain>
    </source>
</reference>
<evidence type="ECO:0008006" key="4">
    <source>
        <dbReference type="Google" id="ProtNLM"/>
    </source>
</evidence>
<dbReference type="EMBL" id="BMQL01000048">
    <property type="protein sequence ID" value="GGR30071.1"/>
    <property type="molecule type" value="Genomic_DNA"/>
</dbReference>
<sequence length="596" mass="59507">MNTLELLQNELGGTVMERLGSVLGLGAAQARSVGEVILPVQLGALARQVHLPGGAQKLLDMAGQVPQGSVQELIASDSGTQRLRQVGGALLPDLMGSSLDSEVRRLSDQTGVSGSSVHGLMQMVLPLVLGWLGTHARSLGLNAAGLGSLFAGLGGAGGVAGAVELGKVATAAVTPAVISAVVPPKVPVSAAIPVVGRVYNGPTGTMPHSNQALGRKPGFGWLWMLPLLLLLLLGGCFLLAGKPKTPFAIVTPLGGTTVTSPFTVKGTGTAGETVTLNENGAAVGTTKVADDGTYTLTVLTAAAGSHTYSLAESGNDKALDLKLTATQPFGFATPAVSALLPNGGFTLAGMGKPGDVLDIFENGVSLGKATVGADGKWSLTLPKLSLGTHTFSVKGPGGLDLSSIKTTVQAAVGQPAGGAFAVTFPAAGATLPAGAFTLKGTGKPGDVLEIFEDGTSLGKATVGADGTWTLGVPSPVAGAHTYSVKGQDGTELGSFQTTIAAAAAGASTATCTKPFSLSIKDGQTVSAPYRFGGVGSGQKYVITVLRGTRQIGSKTVALDPTCGWSYTSNPGKGTVTYSISEAGKSSAAGKITLTVK</sequence>
<comment type="caution">
    <text evidence="2">The sequence shown here is derived from an EMBL/GenBank/DDBJ whole genome shotgun (WGS) entry which is preliminary data.</text>
</comment>
<organism evidence="2 3">
    <name type="scientific">Deinococcus ruber</name>
    <dbReference type="NCBI Taxonomy" id="1848197"/>
    <lineage>
        <taxon>Bacteria</taxon>
        <taxon>Thermotogati</taxon>
        <taxon>Deinococcota</taxon>
        <taxon>Deinococci</taxon>
        <taxon>Deinococcales</taxon>
        <taxon>Deinococcaceae</taxon>
        <taxon>Deinococcus</taxon>
    </lineage>
</organism>
<protein>
    <recommendedName>
        <fullName evidence="4">Bacterial Ig-like domain-containing protein</fullName>
    </recommendedName>
</protein>
<evidence type="ECO:0000256" key="1">
    <source>
        <dbReference type="SAM" id="Phobius"/>
    </source>
</evidence>
<name>A0A918FDJ5_9DEIO</name>
<dbReference type="Proteomes" id="UP000603865">
    <property type="component" value="Unassembled WGS sequence"/>
</dbReference>
<evidence type="ECO:0000313" key="3">
    <source>
        <dbReference type="Proteomes" id="UP000603865"/>
    </source>
</evidence>
<reference evidence="2" key="1">
    <citation type="journal article" date="2014" name="Int. J. Syst. Evol. Microbiol.">
        <title>Complete genome sequence of Corynebacterium casei LMG S-19264T (=DSM 44701T), isolated from a smear-ripened cheese.</title>
        <authorList>
            <consortium name="US DOE Joint Genome Institute (JGI-PGF)"/>
            <person name="Walter F."/>
            <person name="Albersmeier A."/>
            <person name="Kalinowski J."/>
            <person name="Ruckert C."/>
        </authorList>
    </citation>
    <scope>NUCLEOTIDE SEQUENCE</scope>
    <source>
        <strain evidence="2">JCM 31311</strain>
    </source>
</reference>
<dbReference type="InterPro" id="IPR009282">
    <property type="entry name" value="DUF937"/>
</dbReference>
<feature type="transmembrane region" description="Helical" evidence="1">
    <location>
        <begin position="219"/>
        <end position="240"/>
    </location>
</feature>
<dbReference type="Pfam" id="PF06078">
    <property type="entry name" value="DUF937"/>
    <property type="match status" value="1"/>
</dbReference>
<dbReference type="NCBIfam" id="NF033510">
    <property type="entry name" value="Ca_tandemer"/>
    <property type="match status" value="2"/>
</dbReference>
<dbReference type="Gene3D" id="2.60.40.10">
    <property type="entry name" value="Immunoglobulins"/>
    <property type="match status" value="3"/>
</dbReference>
<proteinExistence type="predicted"/>
<keyword evidence="3" id="KW-1185">Reference proteome</keyword>
<dbReference type="InterPro" id="IPR013783">
    <property type="entry name" value="Ig-like_fold"/>
</dbReference>